<dbReference type="EMBL" id="JACEEZ010012418">
    <property type="protein sequence ID" value="KAG0720700.1"/>
    <property type="molecule type" value="Genomic_DNA"/>
</dbReference>
<proteinExistence type="predicted"/>
<sequence length="127" mass="13706">MVLLIVCIDEEHDINAYISLVTQALLFKTWSTVAVPSKPPKHIQASAAAYILAPSQKSRHSLTYKKGRAPDKTPHSPSRQRVKININSGSPALFTPASPCRGVMAQKGPPECVLLSNCGCQGQLGRD</sequence>
<dbReference type="AlphaFoldDB" id="A0A8J4Y491"/>
<gene>
    <name evidence="1" type="ORF">GWK47_047963</name>
</gene>
<protein>
    <submittedName>
        <fullName evidence="1">Uncharacterized protein</fullName>
    </submittedName>
</protein>
<evidence type="ECO:0000313" key="2">
    <source>
        <dbReference type="Proteomes" id="UP000770661"/>
    </source>
</evidence>
<comment type="caution">
    <text evidence="1">The sequence shown here is derived from an EMBL/GenBank/DDBJ whole genome shotgun (WGS) entry which is preliminary data.</text>
</comment>
<name>A0A8J4Y491_CHIOP</name>
<evidence type="ECO:0000313" key="1">
    <source>
        <dbReference type="EMBL" id="KAG0720700.1"/>
    </source>
</evidence>
<dbReference type="Proteomes" id="UP000770661">
    <property type="component" value="Unassembled WGS sequence"/>
</dbReference>
<accession>A0A8J4Y491</accession>
<keyword evidence="2" id="KW-1185">Reference proteome</keyword>
<organism evidence="1 2">
    <name type="scientific">Chionoecetes opilio</name>
    <name type="common">Atlantic snow crab</name>
    <name type="synonym">Cancer opilio</name>
    <dbReference type="NCBI Taxonomy" id="41210"/>
    <lineage>
        <taxon>Eukaryota</taxon>
        <taxon>Metazoa</taxon>
        <taxon>Ecdysozoa</taxon>
        <taxon>Arthropoda</taxon>
        <taxon>Crustacea</taxon>
        <taxon>Multicrustacea</taxon>
        <taxon>Malacostraca</taxon>
        <taxon>Eumalacostraca</taxon>
        <taxon>Eucarida</taxon>
        <taxon>Decapoda</taxon>
        <taxon>Pleocyemata</taxon>
        <taxon>Brachyura</taxon>
        <taxon>Eubrachyura</taxon>
        <taxon>Majoidea</taxon>
        <taxon>Majidae</taxon>
        <taxon>Chionoecetes</taxon>
    </lineage>
</organism>
<reference evidence="1" key="1">
    <citation type="submission" date="2020-07" db="EMBL/GenBank/DDBJ databases">
        <title>The High-quality genome of the commercially important snow crab, Chionoecetes opilio.</title>
        <authorList>
            <person name="Jeong J.-H."/>
            <person name="Ryu S."/>
        </authorList>
    </citation>
    <scope>NUCLEOTIDE SEQUENCE</scope>
    <source>
        <strain evidence="1">MADBK_172401_WGS</strain>
        <tissue evidence="1">Digestive gland</tissue>
    </source>
</reference>